<dbReference type="AlphaFoldDB" id="D9SU23"/>
<feature type="transmembrane region" description="Helical" evidence="1">
    <location>
        <begin position="55"/>
        <end position="74"/>
    </location>
</feature>
<dbReference type="HOGENOM" id="CLU_146512_0_0_9"/>
<dbReference type="OrthoDB" id="2471722at2"/>
<sequence>MRKDLFNETLTEAGENKIEIYDLQKMFFVAFLGGIIPTAVLGIRDAKKLKLSKNIMILLSVLAAIILIGKLAMYIKFLASGVQVNRTDFKSGRLYSKIAVIIFYLIYYKLIKDKYHTHIAMGGKIKPILKDAIIWSLVGGLAEMIFVGIFVGGRMIYGS</sequence>
<dbReference type="RefSeq" id="WP_010076291.1">
    <property type="nucleotide sequence ID" value="NC_014393.1"/>
</dbReference>
<reference evidence="2 3" key="1">
    <citation type="submission" date="2010-08" db="EMBL/GenBank/DDBJ databases">
        <title>Complete sequence of Clostridium cellulovorans 743B.</title>
        <authorList>
            <consortium name="US DOE Joint Genome Institute"/>
            <person name="Lucas S."/>
            <person name="Copeland A."/>
            <person name="Lapidus A."/>
            <person name="Cheng J.-F."/>
            <person name="Bruce D."/>
            <person name="Goodwin L."/>
            <person name="Pitluck S."/>
            <person name="Chertkov O."/>
            <person name="Detter J.C."/>
            <person name="Han C."/>
            <person name="Tapia R."/>
            <person name="Land M."/>
            <person name="Hauser L."/>
            <person name="Chang Y.-J."/>
            <person name="Jeffries C."/>
            <person name="Kyrpides N."/>
            <person name="Ivanova N."/>
            <person name="Mikhailova N."/>
            <person name="Hemme C.L."/>
            <person name="Woyke T."/>
        </authorList>
    </citation>
    <scope>NUCLEOTIDE SEQUENCE [LARGE SCALE GENOMIC DNA]</scope>
    <source>
        <strain evidence="3">ATCC 35296 / DSM 3052 / OCM 3 / 743B</strain>
    </source>
</reference>
<protein>
    <submittedName>
        <fullName evidence="2">Uncharacterized protein</fullName>
    </submittedName>
</protein>
<gene>
    <name evidence="2" type="ordered locus">Clocel_1102</name>
</gene>
<feature type="transmembrane region" description="Helical" evidence="1">
    <location>
        <begin position="132"/>
        <end position="157"/>
    </location>
</feature>
<organism evidence="2 3">
    <name type="scientific">Clostridium cellulovorans (strain ATCC 35296 / DSM 3052 / OCM 3 / 743B)</name>
    <dbReference type="NCBI Taxonomy" id="573061"/>
    <lineage>
        <taxon>Bacteria</taxon>
        <taxon>Bacillati</taxon>
        <taxon>Bacillota</taxon>
        <taxon>Clostridia</taxon>
        <taxon>Eubacteriales</taxon>
        <taxon>Clostridiaceae</taxon>
        <taxon>Clostridium</taxon>
    </lineage>
</organism>
<proteinExistence type="predicted"/>
<evidence type="ECO:0000313" key="3">
    <source>
        <dbReference type="Proteomes" id="UP000002730"/>
    </source>
</evidence>
<accession>D9SU23</accession>
<dbReference type="EMBL" id="CP002160">
    <property type="protein sequence ID" value="ADL50861.1"/>
    <property type="molecule type" value="Genomic_DNA"/>
</dbReference>
<dbReference type="KEGG" id="ccb:Clocel_1102"/>
<dbReference type="eggNOG" id="ENOG50344C4">
    <property type="taxonomic scope" value="Bacteria"/>
</dbReference>
<keyword evidence="1" id="KW-1133">Transmembrane helix</keyword>
<evidence type="ECO:0000313" key="2">
    <source>
        <dbReference type="EMBL" id="ADL50861.1"/>
    </source>
</evidence>
<name>D9SU23_CLOC7</name>
<keyword evidence="1" id="KW-0472">Membrane</keyword>
<keyword evidence="3" id="KW-1185">Reference proteome</keyword>
<feature type="transmembrane region" description="Helical" evidence="1">
    <location>
        <begin position="26"/>
        <end position="43"/>
    </location>
</feature>
<dbReference type="STRING" id="573061.Clocel_1102"/>
<dbReference type="Proteomes" id="UP000002730">
    <property type="component" value="Chromosome"/>
</dbReference>
<keyword evidence="1" id="KW-0812">Transmembrane</keyword>
<evidence type="ECO:0000256" key="1">
    <source>
        <dbReference type="SAM" id="Phobius"/>
    </source>
</evidence>
<feature type="transmembrane region" description="Helical" evidence="1">
    <location>
        <begin position="94"/>
        <end position="111"/>
    </location>
</feature>